<feature type="chain" id="PRO_5016419699" description="Integral membrane protein" evidence="3">
    <location>
        <begin position="25"/>
        <end position="471"/>
    </location>
</feature>
<feature type="transmembrane region" description="Helical" evidence="2">
    <location>
        <begin position="288"/>
        <end position="309"/>
    </location>
</feature>
<dbReference type="Proteomes" id="UP000247810">
    <property type="component" value="Unassembled WGS sequence"/>
</dbReference>
<dbReference type="STRING" id="1448320.A0A319F396"/>
<evidence type="ECO:0000313" key="4">
    <source>
        <dbReference type="EMBL" id="PYH99352.1"/>
    </source>
</evidence>
<evidence type="ECO:0000313" key="5">
    <source>
        <dbReference type="Proteomes" id="UP000247810"/>
    </source>
</evidence>
<dbReference type="EMBL" id="KZ825803">
    <property type="protein sequence ID" value="PYH99352.1"/>
    <property type="molecule type" value="Genomic_DNA"/>
</dbReference>
<protein>
    <recommendedName>
        <fullName evidence="6">Integral membrane protein</fullName>
    </recommendedName>
</protein>
<organism evidence="4 5">
    <name type="scientific">Aspergillus ellipticus CBS 707.79</name>
    <dbReference type="NCBI Taxonomy" id="1448320"/>
    <lineage>
        <taxon>Eukaryota</taxon>
        <taxon>Fungi</taxon>
        <taxon>Dikarya</taxon>
        <taxon>Ascomycota</taxon>
        <taxon>Pezizomycotina</taxon>
        <taxon>Eurotiomycetes</taxon>
        <taxon>Eurotiomycetidae</taxon>
        <taxon>Eurotiales</taxon>
        <taxon>Aspergillaceae</taxon>
        <taxon>Aspergillus</taxon>
        <taxon>Aspergillus subgen. Circumdati</taxon>
    </lineage>
</organism>
<evidence type="ECO:0008006" key="6">
    <source>
        <dbReference type="Google" id="ProtNLM"/>
    </source>
</evidence>
<evidence type="ECO:0000256" key="2">
    <source>
        <dbReference type="SAM" id="Phobius"/>
    </source>
</evidence>
<reference evidence="4 5" key="1">
    <citation type="submission" date="2018-02" db="EMBL/GenBank/DDBJ databases">
        <title>The genomes of Aspergillus section Nigri reveals drivers in fungal speciation.</title>
        <authorList>
            <consortium name="DOE Joint Genome Institute"/>
            <person name="Vesth T.C."/>
            <person name="Nybo J."/>
            <person name="Theobald S."/>
            <person name="Brandl J."/>
            <person name="Frisvad J.C."/>
            <person name="Nielsen K.F."/>
            <person name="Lyhne E.K."/>
            <person name="Kogle M.E."/>
            <person name="Kuo A."/>
            <person name="Riley R."/>
            <person name="Clum A."/>
            <person name="Nolan M."/>
            <person name="Lipzen A."/>
            <person name="Salamov A."/>
            <person name="Henrissat B."/>
            <person name="Wiebenga A."/>
            <person name="De vries R.P."/>
            <person name="Grigoriev I.V."/>
            <person name="Mortensen U.H."/>
            <person name="Andersen M.R."/>
            <person name="Baker S.E."/>
        </authorList>
    </citation>
    <scope>NUCLEOTIDE SEQUENCE [LARGE SCALE GENOMIC DNA]</scope>
    <source>
        <strain evidence="4 5">CBS 707.79</strain>
    </source>
</reference>
<evidence type="ECO:0000256" key="3">
    <source>
        <dbReference type="SAM" id="SignalP"/>
    </source>
</evidence>
<keyword evidence="2" id="KW-0812">Transmembrane</keyword>
<evidence type="ECO:0000256" key="1">
    <source>
        <dbReference type="SAM" id="MobiDB-lite"/>
    </source>
</evidence>
<dbReference type="VEuPathDB" id="FungiDB:BO71DRAFT_475263"/>
<keyword evidence="5" id="KW-1185">Reference proteome</keyword>
<name>A0A319F396_9EURO</name>
<feature type="region of interest" description="Disordered" evidence="1">
    <location>
        <begin position="448"/>
        <end position="471"/>
    </location>
</feature>
<feature type="signal peptide" evidence="3">
    <location>
        <begin position="1"/>
        <end position="24"/>
    </location>
</feature>
<keyword evidence="2" id="KW-0472">Membrane</keyword>
<dbReference type="AlphaFoldDB" id="A0A319F396"/>
<accession>A0A319F396</accession>
<dbReference type="OrthoDB" id="4224912at2759"/>
<proteinExistence type="predicted"/>
<keyword evidence="3" id="KW-0732">Signal</keyword>
<keyword evidence="2" id="KW-1133">Transmembrane helix</keyword>
<gene>
    <name evidence="4" type="ORF">BO71DRAFT_475263</name>
</gene>
<sequence length="471" mass="52347">MYCQQRLFAFLYAVLGIFSNITQDSPPLFPYEESSGQYRTECASALTSISQYITVSDIVDRDGPGCAISLASSMGLDAIPGGYNARRHTMPSLYTASAAQPVLKLTFTLANLGEGINLRQCETLLEELILEGPETNLGHMTPQIRLPLPGQLEDVSSSQAYHAKRTLWHSRQIEAEGSQSDSPTQGYHGILKYIISKMDGMGSAKRSNGDSNSLVSFTEMQSPVQRDLYSLGPTCEDRICEGYNWEDICISSPIPATKQDQCIMCYPQKHMGLVKGYCQEKRYTELDVFYKTCALLGASIMGATVLYLLREIYRRLRMRYQLLQSLCRRSQQSGSSATKAGISSIFPIDALLSGAPEGWRDPRQVYHDTGGNFEMSTATSAMIQQKFKRFGPFVKDSRRRVQEVFDLESFDASQGEPALDSRVPVLPRAPNASVRRHSNAWKTRANSYFGGEENQSDNMGEETLISFGGMS</sequence>